<dbReference type="PANTHER" id="PTHR37461:SF1">
    <property type="entry name" value="ANTI-SIGMA-K FACTOR RSKA"/>
    <property type="match status" value="1"/>
</dbReference>
<evidence type="ECO:0000256" key="1">
    <source>
        <dbReference type="SAM" id="Phobius"/>
    </source>
</evidence>
<name>A0A443ZQW8_9PSED</name>
<keyword evidence="1" id="KW-0812">Transmembrane</keyword>
<keyword evidence="1" id="KW-0472">Membrane</keyword>
<evidence type="ECO:0000259" key="2">
    <source>
        <dbReference type="Pfam" id="PF10099"/>
    </source>
</evidence>
<keyword evidence="1" id="KW-1133">Transmembrane helix</keyword>
<dbReference type="Proteomes" id="UP000288983">
    <property type="component" value="Unassembled WGS sequence"/>
</dbReference>
<dbReference type="GO" id="GO:0006417">
    <property type="term" value="P:regulation of translation"/>
    <property type="evidence" value="ECO:0007669"/>
    <property type="project" value="TreeGrafter"/>
</dbReference>
<dbReference type="EMBL" id="QJRG01000047">
    <property type="protein sequence ID" value="RWU21472.1"/>
    <property type="molecule type" value="Genomic_DNA"/>
</dbReference>
<gene>
    <name evidence="3" type="ORF">DM813_20065</name>
</gene>
<feature type="domain" description="Anti-sigma K factor RskA C-terminal" evidence="2">
    <location>
        <begin position="102"/>
        <end position="224"/>
    </location>
</feature>
<evidence type="ECO:0000313" key="3">
    <source>
        <dbReference type="EMBL" id="RWU21472.1"/>
    </source>
</evidence>
<dbReference type="InterPro" id="IPR051474">
    <property type="entry name" value="Anti-sigma-K/W_factor"/>
</dbReference>
<dbReference type="InterPro" id="IPR018764">
    <property type="entry name" value="RskA_C"/>
</dbReference>
<dbReference type="AlphaFoldDB" id="A0A443ZQW8"/>
<comment type="caution">
    <text evidence="3">The sequence shown here is derived from an EMBL/GenBank/DDBJ whole genome shotgun (WGS) entry which is preliminary data.</text>
</comment>
<feature type="transmembrane region" description="Helical" evidence="1">
    <location>
        <begin position="94"/>
        <end position="115"/>
    </location>
</feature>
<evidence type="ECO:0000313" key="4">
    <source>
        <dbReference type="Proteomes" id="UP000288983"/>
    </source>
</evidence>
<organism evidence="3 4">
    <name type="scientific">Pseudomonas alkylphenolica</name>
    <dbReference type="NCBI Taxonomy" id="237609"/>
    <lineage>
        <taxon>Bacteria</taxon>
        <taxon>Pseudomonadati</taxon>
        <taxon>Pseudomonadota</taxon>
        <taxon>Gammaproteobacteria</taxon>
        <taxon>Pseudomonadales</taxon>
        <taxon>Pseudomonadaceae</taxon>
        <taxon>Pseudomonas</taxon>
    </lineage>
</organism>
<dbReference type="OrthoDB" id="5298046at2"/>
<dbReference type="GO" id="GO:0005886">
    <property type="term" value="C:plasma membrane"/>
    <property type="evidence" value="ECO:0007669"/>
    <property type="project" value="InterPro"/>
</dbReference>
<reference evidence="3 4" key="1">
    <citation type="submission" date="2018-06" db="EMBL/GenBank/DDBJ databases">
        <title>Bacteria isolated from soil of Wuhan.</title>
        <authorList>
            <person name="Wei X."/>
            <person name="Chunhua H."/>
        </authorList>
    </citation>
    <scope>NUCLEOTIDE SEQUENCE [LARGE SCALE GENOMIC DNA]</scope>
    <source>
        <strain evidence="4">xwS2</strain>
    </source>
</reference>
<accession>A0A443ZQW8</accession>
<proteinExistence type="predicted"/>
<dbReference type="GO" id="GO:0016989">
    <property type="term" value="F:sigma factor antagonist activity"/>
    <property type="evidence" value="ECO:0007669"/>
    <property type="project" value="TreeGrafter"/>
</dbReference>
<sequence length="234" mass="25388">MKDDLDNATQDERDLLAAEYVLGTLAAGPRAEIEQRLDHDPALQAAVDAWEQRLLPLTELAAPTPPPAGVWPRIVDSVEGLQLVERINWWDRLALWRGLTALAVSACLVLGVLLLRAPPVSAPTYLVVLVAPQSNAPGWVIQAGERQNMQLIPLGVVEVPPDKSLQFWTKGEQWQAPVSLGLVKPGQTLQIPLDTLPPLEPNQLFELTLEGRGGSPTGKPTGPIQFIGRAVKVI</sequence>
<dbReference type="RefSeq" id="WP_128325074.1">
    <property type="nucleotide sequence ID" value="NZ_QJRG01000047.1"/>
</dbReference>
<dbReference type="Pfam" id="PF10099">
    <property type="entry name" value="RskA_C"/>
    <property type="match status" value="1"/>
</dbReference>
<dbReference type="PANTHER" id="PTHR37461">
    <property type="entry name" value="ANTI-SIGMA-K FACTOR RSKA"/>
    <property type="match status" value="1"/>
</dbReference>
<protein>
    <submittedName>
        <fullName evidence="3">RNA polymerase subunit sigma-70</fullName>
    </submittedName>
</protein>